<evidence type="ECO:0000313" key="4">
    <source>
        <dbReference type="Proteomes" id="UP000250043"/>
    </source>
</evidence>
<evidence type="ECO:0000313" key="3">
    <source>
        <dbReference type="EMBL" id="OCH93728.1"/>
    </source>
</evidence>
<feature type="domain" description="F-box" evidence="2">
    <location>
        <begin position="59"/>
        <end position="105"/>
    </location>
</feature>
<name>A0A8E2J3A3_9APHY</name>
<sequence length="572" mass="63479">MCSKYTGSNPLPEPSTMVRTYAQSLTLSPKRRKSRQDPEAFAFPLLLPSPGPASSLDSRASLAALPDDILLLIINFLYVKDILCLRQTSRRLHGLTKLRWVWHSAIQRHVIDRGLPIPAAAADLRGLSAAHLEARVVHAARFHENWNAPRPAPRRSVKFDADPADLADVAPDEMPAAPRPVVKQVLFLPGRSGEYVVTLVGRTIACWEVPLDGSGAYRVAVWESPVAVDQVVVNEDPTHEAVVAFTSGDKAANGPAEVTMLRLDKFHGRFVVHSKARIRRNLITPLWLMRGDYIVAGEVLMVLFFGHPVQFVPLMNVHDYSRHNTPDPDNKVLTVKAVNRFLVIVRERAIEVVYTPSWKGSRVTNTALMEAGAHAQIDTHAIEAAVVVRGTSLSSAAQPDWPSETVSVLRRCRDDGFHTIEQFDLLPMQKAPNGQEQPKRPCVFSSQYTWIKSVPPSCGSLRAGASGKGFWMQTENVTSRHSVYPARSLIGFDIRGERGEDDRSDGKKGDTERRHPGWNELQVGQNPVYSRRCAMGEILEGKYFITSNDLEDTVGRIALGDRHGRVEVLDYA</sequence>
<accession>A0A8E2J3A3</accession>
<proteinExistence type="predicted"/>
<feature type="region of interest" description="Disordered" evidence="1">
    <location>
        <begin position="495"/>
        <end position="519"/>
    </location>
</feature>
<dbReference type="Pfam" id="PF12937">
    <property type="entry name" value="F-box-like"/>
    <property type="match status" value="1"/>
</dbReference>
<reference evidence="3 4" key="1">
    <citation type="submission" date="2016-07" db="EMBL/GenBank/DDBJ databases">
        <title>Draft genome of the white-rot fungus Obba rivulosa 3A-2.</title>
        <authorList>
            <consortium name="DOE Joint Genome Institute"/>
            <person name="Miettinen O."/>
            <person name="Riley R."/>
            <person name="Acob R."/>
            <person name="Barry K."/>
            <person name="Cullen D."/>
            <person name="De Vries R."/>
            <person name="Hainaut M."/>
            <person name="Hatakka A."/>
            <person name="Henrissat B."/>
            <person name="Hilden K."/>
            <person name="Kuo R."/>
            <person name="Labutti K."/>
            <person name="Lipzen A."/>
            <person name="Makela M.R."/>
            <person name="Sandor L."/>
            <person name="Spatafora J.W."/>
            <person name="Grigoriev I.V."/>
            <person name="Hibbett D.S."/>
        </authorList>
    </citation>
    <scope>NUCLEOTIDE SEQUENCE [LARGE SCALE GENOMIC DNA]</scope>
    <source>
        <strain evidence="3 4">3A-2</strain>
    </source>
</reference>
<dbReference type="InterPro" id="IPR001810">
    <property type="entry name" value="F-box_dom"/>
</dbReference>
<dbReference type="AlphaFoldDB" id="A0A8E2J3A3"/>
<evidence type="ECO:0000256" key="1">
    <source>
        <dbReference type="SAM" id="MobiDB-lite"/>
    </source>
</evidence>
<dbReference type="EMBL" id="KV722351">
    <property type="protein sequence ID" value="OCH93728.1"/>
    <property type="molecule type" value="Genomic_DNA"/>
</dbReference>
<dbReference type="PROSITE" id="PS50181">
    <property type="entry name" value="FBOX"/>
    <property type="match status" value="1"/>
</dbReference>
<keyword evidence="4" id="KW-1185">Reference proteome</keyword>
<dbReference type="SUPFAM" id="SSF81383">
    <property type="entry name" value="F-box domain"/>
    <property type="match status" value="1"/>
</dbReference>
<protein>
    <recommendedName>
        <fullName evidence="2">F-box domain-containing protein</fullName>
    </recommendedName>
</protein>
<feature type="compositionally biased region" description="Basic and acidic residues" evidence="1">
    <location>
        <begin position="495"/>
        <end position="517"/>
    </location>
</feature>
<gene>
    <name evidence="3" type="ORF">OBBRIDRAFT_770939</name>
</gene>
<dbReference type="Gene3D" id="1.20.1280.50">
    <property type="match status" value="1"/>
</dbReference>
<dbReference type="Proteomes" id="UP000250043">
    <property type="component" value="Unassembled WGS sequence"/>
</dbReference>
<dbReference type="InterPro" id="IPR036047">
    <property type="entry name" value="F-box-like_dom_sf"/>
</dbReference>
<dbReference type="OrthoDB" id="2688364at2759"/>
<evidence type="ECO:0000259" key="2">
    <source>
        <dbReference type="PROSITE" id="PS50181"/>
    </source>
</evidence>
<organism evidence="3 4">
    <name type="scientific">Obba rivulosa</name>
    <dbReference type="NCBI Taxonomy" id="1052685"/>
    <lineage>
        <taxon>Eukaryota</taxon>
        <taxon>Fungi</taxon>
        <taxon>Dikarya</taxon>
        <taxon>Basidiomycota</taxon>
        <taxon>Agaricomycotina</taxon>
        <taxon>Agaricomycetes</taxon>
        <taxon>Polyporales</taxon>
        <taxon>Gelatoporiaceae</taxon>
        <taxon>Obba</taxon>
    </lineage>
</organism>